<feature type="transmembrane region" description="Helical" evidence="1">
    <location>
        <begin position="46"/>
        <end position="64"/>
    </location>
</feature>
<keyword evidence="1" id="KW-1133">Transmembrane helix</keyword>
<sequence length="72" mass="8439">MDNNQDNKNRKWLALVNIPFQMGLIIFLFGWFGSWLDQTYGNTQDTNRMIFVLIGVAIAMYNVVRQVNQLNK</sequence>
<name>A0ABW5NTY6_9FLAO</name>
<evidence type="ECO:0000313" key="2">
    <source>
        <dbReference type="EMBL" id="MFD2602380.1"/>
    </source>
</evidence>
<gene>
    <name evidence="2" type="ORF">ACFSR3_09970</name>
</gene>
<comment type="caution">
    <text evidence="2">The sequence shown here is derived from an EMBL/GenBank/DDBJ whole genome shotgun (WGS) entry which is preliminary data.</text>
</comment>
<accession>A0ABW5NTY6</accession>
<dbReference type="Proteomes" id="UP001597480">
    <property type="component" value="Unassembled WGS sequence"/>
</dbReference>
<keyword evidence="1" id="KW-0472">Membrane</keyword>
<organism evidence="2 3">
    <name type="scientific">Flavobacterium suzhouense</name>
    <dbReference type="NCBI Taxonomy" id="1529638"/>
    <lineage>
        <taxon>Bacteria</taxon>
        <taxon>Pseudomonadati</taxon>
        <taxon>Bacteroidota</taxon>
        <taxon>Flavobacteriia</taxon>
        <taxon>Flavobacteriales</taxon>
        <taxon>Flavobacteriaceae</taxon>
        <taxon>Flavobacterium</taxon>
    </lineage>
</organism>
<keyword evidence="3" id="KW-1185">Reference proteome</keyword>
<feature type="transmembrane region" description="Helical" evidence="1">
    <location>
        <begin position="12"/>
        <end position="34"/>
    </location>
</feature>
<evidence type="ECO:0000256" key="1">
    <source>
        <dbReference type="SAM" id="Phobius"/>
    </source>
</evidence>
<evidence type="ECO:0000313" key="3">
    <source>
        <dbReference type="Proteomes" id="UP001597480"/>
    </source>
</evidence>
<dbReference type="EMBL" id="JBHUMD010000024">
    <property type="protein sequence ID" value="MFD2602380.1"/>
    <property type="molecule type" value="Genomic_DNA"/>
</dbReference>
<proteinExistence type="predicted"/>
<keyword evidence="1" id="KW-0812">Transmembrane</keyword>
<dbReference type="RefSeq" id="WP_114758693.1">
    <property type="nucleotide sequence ID" value="NZ_JBHUMD010000024.1"/>
</dbReference>
<dbReference type="Pfam" id="PF09527">
    <property type="entry name" value="ATPase_gene1"/>
    <property type="match status" value="1"/>
</dbReference>
<protein>
    <submittedName>
        <fullName evidence="2">AtpZ/AtpI family protein</fullName>
    </submittedName>
</protein>
<reference evidence="3" key="1">
    <citation type="journal article" date="2019" name="Int. J. Syst. Evol. Microbiol.">
        <title>The Global Catalogue of Microorganisms (GCM) 10K type strain sequencing project: providing services to taxonomists for standard genome sequencing and annotation.</title>
        <authorList>
            <consortium name="The Broad Institute Genomics Platform"/>
            <consortium name="The Broad Institute Genome Sequencing Center for Infectious Disease"/>
            <person name="Wu L."/>
            <person name="Ma J."/>
        </authorList>
    </citation>
    <scope>NUCLEOTIDE SEQUENCE [LARGE SCALE GENOMIC DNA]</scope>
    <source>
        <strain evidence="3">KCTC 42107</strain>
    </source>
</reference>
<dbReference type="InterPro" id="IPR032820">
    <property type="entry name" value="ATPase_put"/>
</dbReference>